<dbReference type="PaxDb" id="2903-EOD07124"/>
<dbReference type="AlphaFoldDB" id="A0A0D3I789"/>
<evidence type="ECO:0000313" key="2">
    <source>
        <dbReference type="Proteomes" id="UP000013827"/>
    </source>
</evidence>
<dbReference type="EnsemblProtists" id="EOD07124">
    <property type="protein sequence ID" value="EOD07124"/>
    <property type="gene ID" value="EMIHUDRAFT_432997"/>
</dbReference>
<accession>A0A0D3I789</accession>
<evidence type="ECO:0000313" key="1">
    <source>
        <dbReference type="EnsemblProtists" id="EOD07124"/>
    </source>
</evidence>
<name>A0A0D3I789_EMIH1</name>
<evidence type="ECO:0008006" key="3">
    <source>
        <dbReference type="Google" id="ProtNLM"/>
    </source>
</evidence>
<dbReference type="HOGENOM" id="CLU_2417824_0_0_1"/>
<dbReference type="KEGG" id="ehx:EMIHUDRAFT_432997"/>
<reference evidence="1" key="2">
    <citation type="submission" date="2024-10" db="UniProtKB">
        <authorList>
            <consortium name="EnsemblProtists"/>
        </authorList>
    </citation>
    <scope>IDENTIFICATION</scope>
</reference>
<organism evidence="1 2">
    <name type="scientific">Emiliania huxleyi (strain CCMP1516)</name>
    <dbReference type="NCBI Taxonomy" id="280463"/>
    <lineage>
        <taxon>Eukaryota</taxon>
        <taxon>Haptista</taxon>
        <taxon>Haptophyta</taxon>
        <taxon>Prymnesiophyceae</taxon>
        <taxon>Isochrysidales</taxon>
        <taxon>Noelaerhabdaceae</taxon>
        <taxon>Emiliania</taxon>
    </lineage>
</organism>
<proteinExistence type="predicted"/>
<dbReference type="GeneID" id="17253372"/>
<reference evidence="2" key="1">
    <citation type="journal article" date="2013" name="Nature">
        <title>Pan genome of the phytoplankton Emiliania underpins its global distribution.</title>
        <authorList>
            <person name="Read B.A."/>
            <person name="Kegel J."/>
            <person name="Klute M.J."/>
            <person name="Kuo A."/>
            <person name="Lefebvre S.C."/>
            <person name="Maumus F."/>
            <person name="Mayer C."/>
            <person name="Miller J."/>
            <person name="Monier A."/>
            <person name="Salamov A."/>
            <person name="Young J."/>
            <person name="Aguilar M."/>
            <person name="Claverie J.M."/>
            <person name="Frickenhaus S."/>
            <person name="Gonzalez K."/>
            <person name="Herman E.K."/>
            <person name="Lin Y.C."/>
            <person name="Napier J."/>
            <person name="Ogata H."/>
            <person name="Sarno A.F."/>
            <person name="Shmutz J."/>
            <person name="Schroeder D."/>
            <person name="de Vargas C."/>
            <person name="Verret F."/>
            <person name="von Dassow P."/>
            <person name="Valentin K."/>
            <person name="Van de Peer Y."/>
            <person name="Wheeler G."/>
            <person name="Dacks J.B."/>
            <person name="Delwiche C.F."/>
            <person name="Dyhrman S.T."/>
            <person name="Glockner G."/>
            <person name="John U."/>
            <person name="Richards T."/>
            <person name="Worden A.Z."/>
            <person name="Zhang X."/>
            <person name="Grigoriev I.V."/>
            <person name="Allen A.E."/>
            <person name="Bidle K."/>
            <person name="Borodovsky M."/>
            <person name="Bowler C."/>
            <person name="Brownlee C."/>
            <person name="Cock J.M."/>
            <person name="Elias M."/>
            <person name="Gladyshev V.N."/>
            <person name="Groth M."/>
            <person name="Guda C."/>
            <person name="Hadaegh A."/>
            <person name="Iglesias-Rodriguez M.D."/>
            <person name="Jenkins J."/>
            <person name="Jones B.M."/>
            <person name="Lawson T."/>
            <person name="Leese F."/>
            <person name="Lindquist E."/>
            <person name="Lobanov A."/>
            <person name="Lomsadze A."/>
            <person name="Malik S.B."/>
            <person name="Marsh M.E."/>
            <person name="Mackinder L."/>
            <person name="Mock T."/>
            <person name="Mueller-Roeber B."/>
            <person name="Pagarete A."/>
            <person name="Parker M."/>
            <person name="Probert I."/>
            <person name="Quesneville H."/>
            <person name="Raines C."/>
            <person name="Rensing S.A."/>
            <person name="Riano-Pachon D.M."/>
            <person name="Richier S."/>
            <person name="Rokitta S."/>
            <person name="Shiraiwa Y."/>
            <person name="Soanes D.M."/>
            <person name="van der Giezen M."/>
            <person name="Wahlund T.M."/>
            <person name="Williams B."/>
            <person name="Wilson W."/>
            <person name="Wolfe G."/>
            <person name="Wurch L.L."/>
        </authorList>
    </citation>
    <scope>NUCLEOTIDE SEQUENCE</scope>
</reference>
<sequence length="92" mass="10401">MTYVPGVTCPAEYRDVKDANECQRLAIQYGHTFEGKLTEDGNWIHGCFEWYDTKYADGGSPKGSFLKVYWNERPGATEGVYGGHKPCVYNPQ</sequence>
<keyword evidence="2" id="KW-1185">Reference proteome</keyword>
<protein>
    <recommendedName>
        <fullName evidence="3">C-type lectin domain-containing protein</fullName>
    </recommendedName>
</protein>
<dbReference type="Proteomes" id="UP000013827">
    <property type="component" value="Unassembled WGS sequence"/>
</dbReference>
<dbReference type="RefSeq" id="XP_005759553.1">
    <property type="nucleotide sequence ID" value="XM_005759496.1"/>
</dbReference>